<dbReference type="FunFam" id="2.40.50.140:FF:000119">
    <property type="entry name" value="Protection of telomeres 1 homolog"/>
    <property type="match status" value="1"/>
</dbReference>
<evidence type="ECO:0000256" key="2">
    <source>
        <dbReference type="ARBA" id="ARBA00004574"/>
    </source>
</evidence>
<dbReference type="InterPro" id="IPR012340">
    <property type="entry name" value="NA-bd_OB-fold"/>
</dbReference>
<dbReference type="SUPFAM" id="SSF50249">
    <property type="entry name" value="Nucleic acid-binding proteins"/>
    <property type="match status" value="2"/>
</dbReference>
<keyword evidence="11" id="KW-1185">Reference proteome</keyword>
<reference evidence="9 11" key="1">
    <citation type="journal article" date="2017" name="Nature">
        <title>The sunflower genome provides insights into oil metabolism, flowering and Asterid evolution.</title>
        <authorList>
            <person name="Badouin H."/>
            <person name="Gouzy J."/>
            <person name="Grassa C.J."/>
            <person name="Murat F."/>
            <person name="Staton S.E."/>
            <person name="Cottret L."/>
            <person name="Lelandais-Briere C."/>
            <person name="Owens G.L."/>
            <person name="Carrere S."/>
            <person name="Mayjonade B."/>
            <person name="Legrand L."/>
            <person name="Gill N."/>
            <person name="Kane N.C."/>
            <person name="Bowers J.E."/>
            <person name="Hubner S."/>
            <person name="Bellec A."/>
            <person name="Berard A."/>
            <person name="Berges H."/>
            <person name="Blanchet N."/>
            <person name="Boniface M.C."/>
            <person name="Brunel D."/>
            <person name="Catrice O."/>
            <person name="Chaidir N."/>
            <person name="Claudel C."/>
            <person name="Donnadieu C."/>
            <person name="Faraut T."/>
            <person name="Fievet G."/>
            <person name="Helmstetter N."/>
            <person name="King M."/>
            <person name="Knapp S.J."/>
            <person name="Lai Z."/>
            <person name="Le Paslier M.C."/>
            <person name="Lippi Y."/>
            <person name="Lorenzon L."/>
            <person name="Mandel J.R."/>
            <person name="Marage G."/>
            <person name="Marchand G."/>
            <person name="Marquand E."/>
            <person name="Bret-Mestries E."/>
            <person name="Morien E."/>
            <person name="Nambeesan S."/>
            <person name="Nguyen T."/>
            <person name="Pegot-Espagnet P."/>
            <person name="Pouilly N."/>
            <person name="Raftis F."/>
            <person name="Sallet E."/>
            <person name="Schiex T."/>
            <person name="Thomas J."/>
            <person name="Vandecasteele C."/>
            <person name="Vares D."/>
            <person name="Vear F."/>
            <person name="Vautrin S."/>
            <person name="Crespi M."/>
            <person name="Mangin B."/>
            <person name="Burke J.M."/>
            <person name="Salse J."/>
            <person name="Munos S."/>
            <person name="Vincourt P."/>
            <person name="Rieseberg L.H."/>
            <person name="Langlade N.B."/>
        </authorList>
    </citation>
    <scope>NUCLEOTIDE SEQUENCE [LARGE SCALE GENOMIC DNA]</scope>
    <source>
        <strain evidence="11">cv. SF193</strain>
        <tissue evidence="9">Leaves</tissue>
    </source>
</reference>
<sequence>MSNLKSDDDDDYKFLRIIDAMASINQKVNLIGVITEIGISKQSRGTDCCCTIKIVDESNASSGISVNFFAENFEKLPHVESAGDIIQLVRVVMKSHRSGVNVLFDKKFSSFAIYEGREGSKFTPYQVSSKFHGRDRDKKFIAGLRKWTVSHRPETASSDSLSLKDIKQGNQSTLICKVLHVCEVKDGEWMLFVWDGTDAPPVNIHTKFDEEFDNPLPLQLESIPLSRNVLCKFPTVGTVLRMTNSNCNEKLGLHLLKPGKWVQFKNINFEVRYGLWCGILLSKSKFSFLPDDDDHAIHCRRTYEERAESKWDRKPFTCLPWPSKVTDTDHQDVPFVTLMDVLTYPEVIAKFRCVVRVVATLPGHPRDFKAPCGTYRIRLTLEDPTARIHAYIYAEDGVKFFEGYPSIDTMIKKHNALLGVEEIDDADSDEKPRNPPWVECCLCSYNIDETDVWGSIRYRIFDTTLVG</sequence>
<reference evidence="10" key="2">
    <citation type="submission" date="2017-02" db="EMBL/GenBank/DDBJ databases">
        <title>Sunflower complete genome.</title>
        <authorList>
            <person name="Langlade N."/>
            <person name="Munos S."/>
        </authorList>
    </citation>
    <scope>NUCLEOTIDE SEQUENCE [LARGE SCALE GENOMIC DNA]</scope>
    <source>
        <tissue evidence="10">Leaves</tissue>
    </source>
</reference>
<keyword evidence="7" id="KW-0539">Nucleus</keyword>
<evidence type="ECO:0000313" key="11">
    <source>
        <dbReference type="Proteomes" id="UP000215914"/>
    </source>
</evidence>
<dbReference type="CDD" id="cd04497">
    <property type="entry name" value="hPOT1_OB1_like"/>
    <property type="match status" value="1"/>
</dbReference>
<gene>
    <name evidence="10" type="primary">AtPOT1b</name>
    <name evidence="10" type="ORF">HannXRQ_Chr14g0447361</name>
    <name evidence="9" type="ORF">HanXRQr2_Chr14g0649481</name>
</gene>
<dbReference type="FunCoup" id="A0A251SIN3">
    <property type="interactions" value="133"/>
</dbReference>
<evidence type="ECO:0000313" key="10">
    <source>
        <dbReference type="EMBL" id="OTF98593.1"/>
    </source>
</evidence>
<dbReference type="PANTHER" id="PTHR14513">
    <property type="entry name" value="PROTECTION OF TELOMERES 1"/>
    <property type="match status" value="1"/>
</dbReference>
<evidence type="ECO:0000256" key="7">
    <source>
        <dbReference type="ARBA" id="ARBA00023242"/>
    </source>
</evidence>
<dbReference type="InterPro" id="IPR057620">
    <property type="entry name" value="POT1A/B-like_OB"/>
</dbReference>
<dbReference type="OMA" id="IHAFLYA"/>
<dbReference type="EMBL" id="CM007903">
    <property type="protein sequence ID" value="OTF98593.1"/>
    <property type="molecule type" value="Genomic_DNA"/>
</dbReference>
<evidence type="ECO:0000256" key="1">
    <source>
        <dbReference type="ARBA" id="ARBA00004123"/>
    </source>
</evidence>
<evidence type="ECO:0000256" key="3">
    <source>
        <dbReference type="ARBA" id="ARBA00008442"/>
    </source>
</evidence>
<dbReference type="InParanoid" id="A0A251SIN3"/>
<feature type="domain" description="Telomeric single stranded DNA binding POT1/Cdc13" evidence="8">
    <location>
        <begin position="14"/>
        <end position="149"/>
    </location>
</feature>
<dbReference type="OrthoDB" id="2186770at2759"/>
<evidence type="ECO:0000256" key="4">
    <source>
        <dbReference type="ARBA" id="ARBA00022454"/>
    </source>
</evidence>
<dbReference type="InterPro" id="IPR011564">
    <property type="entry name" value="Telomer_end-bd_POT1/Cdc13"/>
</dbReference>
<protein>
    <submittedName>
        <fullName evidence="9">Protection of telomeres protein</fullName>
    </submittedName>
    <submittedName>
        <fullName evidence="10">Putative nucleic acid-binding, OB-fold-like protein</fullName>
    </submittedName>
</protein>
<dbReference type="Gramene" id="mRNA:HanXRQr2_Chr14g0649481">
    <property type="protein sequence ID" value="mRNA:HanXRQr2_Chr14g0649481"/>
    <property type="gene ID" value="HanXRQr2_Chr14g0649481"/>
</dbReference>
<dbReference type="PANTHER" id="PTHR14513:SF0">
    <property type="entry name" value="PROTECTION OF TELOMERES PROTEIN 1"/>
    <property type="match status" value="1"/>
</dbReference>
<comment type="similarity">
    <text evidence="3">Belongs to the telombin family.</text>
</comment>
<evidence type="ECO:0000256" key="5">
    <source>
        <dbReference type="ARBA" id="ARBA00022895"/>
    </source>
</evidence>
<keyword evidence="4" id="KW-0158">Chromosome</keyword>
<dbReference type="Pfam" id="PF02765">
    <property type="entry name" value="POT1"/>
    <property type="match status" value="1"/>
</dbReference>
<dbReference type="AlphaFoldDB" id="A0A251SIN3"/>
<dbReference type="GO" id="GO:0010521">
    <property type="term" value="F:telomerase inhibitor activity"/>
    <property type="evidence" value="ECO:0000318"/>
    <property type="project" value="GO_Central"/>
</dbReference>
<dbReference type="STRING" id="4232.A0A251SIN3"/>
<dbReference type="GO" id="GO:0098505">
    <property type="term" value="F:G-rich strand telomeric DNA binding"/>
    <property type="evidence" value="ECO:0000318"/>
    <property type="project" value="GO_Central"/>
</dbReference>
<comment type="subcellular location">
    <subcellularLocation>
        <location evidence="2">Chromosome</location>
        <location evidence="2">Telomere</location>
    </subcellularLocation>
    <subcellularLocation>
        <location evidence="1">Nucleus</location>
    </subcellularLocation>
</comment>
<keyword evidence="6" id="KW-0238">DNA-binding</keyword>
<organism evidence="10 11">
    <name type="scientific">Helianthus annuus</name>
    <name type="common">Common sunflower</name>
    <dbReference type="NCBI Taxonomy" id="4232"/>
    <lineage>
        <taxon>Eukaryota</taxon>
        <taxon>Viridiplantae</taxon>
        <taxon>Streptophyta</taxon>
        <taxon>Embryophyta</taxon>
        <taxon>Tracheophyta</taxon>
        <taxon>Spermatophyta</taxon>
        <taxon>Magnoliopsida</taxon>
        <taxon>eudicotyledons</taxon>
        <taxon>Gunneridae</taxon>
        <taxon>Pentapetalae</taxon>
        <taxon>asterids</taxon>
        <taxon>campanulids</taxon>
        <taxon>Asterales</taxon>
        <taxon>Asteraceae</taxon>
        <taxon>Asteroideae</taxon>
        <taxon>Heliantheae alliance</taxon>
        <taxon>Heliantheae</taxon>
        <taxon>Helianthus</taxon>
    </lineage>
</organism>
<evidence type="ECO:0000259" key="8">
    <source>
        <dbReference type="SMART" id="SM00976"/>
    </source>
</evidence>
<accession>A0A251SIN3</accession>
<evidence type="ECO:0000256" key="6">
    <source>
        <dbReference type="ARBA" id="ARBA00023125"/>
    </source>
</evidence>
<keyword evidence="5" id="KW-0779">Telomere</keyword>
<evidence type="ECO:0000313" key="9">
    <source>
        <dbReference type="EMBL" id="KAF5769541.1"/>
    </source>
</evidence>
<dbReference type="Proteomes" id="UP000215914">
    <property type="component" value="Chromosome 14"/>
</dbReference>
<reference evidence="9" key="3">
    <citation type="submission" date="2020-06" db="EMBL/GenBank/DDBJ databases">
        <title>Helianthus annuus Genome sequencing and assembly Release 2.</title>
        <authorList>
            <person name="Gouzy J."/>
            <person name="Langlade N."/>
            <person name="Munos S."/>
        </authorList>
    </citation>
    <scope>NUCLEOTIDE SEQUENCE</scope>
    <source>
        <tissue evidence="9">Leaves</tissue>
    </source>
</reference>
<dbReference type="SMART" id="SM00976">
    <property type="entry name" value="Telo_bind"/>
    <property type="match status" value="1"/>
</dbReference>
<dbReference type="Gene3D" id="2.40.50.140">
    <property type="entry name" value="Nucleic acid-binding proteins"/>
    <property type="match status" value="2"/>
</dbReference>
<name>A0A251SIN3_HELAN</name>
<dbReference type="InterPro" id="IPR028389">
    <property type="entry name" value="POT1"/>
</dbReference>
<proteinExistence type="inferred from homology"/>
<dbReference type="GO" id="GO:0016233">
    <property type="term" value="P:telomere capping"/>
    <property type="evidence" value="ECO:0000318"/>
    <property type="project" value="GO_Central"/>
</dbReference>
<dbReference type="Pfam" id="PF25507">
    <property type="entry name" value="OB_POT1A"/>
    <property type="match status" value="1"/>
</dbReference>
<dbReference type="EMBL" id="MNCJ02000329">
    <property type="protein sequence ID" value="KAF5769541.1"/>
    <property type="molecule type" value="Genomic_DNA"/>
</dbReference>
<dbReference type="GO" id="GO:0000783">
    <property type="term" value="C:nuclear telomere cap complex"/>
    <property type="evidence" value="ECO:0000318"/>
    <property type="project" value="GO_Central"/>
</dbReference>
<dbReference type="GO" id="GO:0032210">
    <property type="term" value="P:regulation of telomere maintenance via telomerase"/>
    <property type="evidence" value="ECO:0000318"/>
    <property type="project" value="GO_Central"/>
</dbReference>